<reference evidence="1 2" key="2">
    <citation type="journal article" date="2022" name="Mol. Ecol. Resour.">
        <title>The genomes of chicory, endive, great burdock and yacon provide insights into Asteraceae paleo-polyploidization history and plant inulin production.</title>
        <authorList>
            <person name="Fan W."/>
            <person name="Wang S."/>
            <person name="Wang H."/>
            <person name="Wang A."/>
            <person name="Jiang F."/>
            <person name="Liu H."/>
            <person name="Zhao H."/>
            <person name="Xu D."/>
            <person name="Zhang Y."/>
        </authorList>
    </citation>
    <scope>NUCLEOTIDE SEQUENCE [LARGE SCALE GENOMIC DNA]</scope>
    <source>
        <strain evidence="2">cv. Niubang</strain>
    </source>
</reference>
<sequence length="74" mass="8236">MGRTMELLCGMLDSECNMIILVGRWGEESDIIFRLSCEFSCYQILNSGEVVEVTIDIVLVDAETMARSLAEATI</sequence>
<protein>
    <submittedName>
        <fullName evidence="1">Uncharacterized protein</fullName>
    </submittedName>
</protein>
<name>A0ACB9CPB8_ARCLA</name>
<gene>
    <name evidence="1" type="ORF">L6452_15603</name>
</gene>
<proteinExistence type="predicted"/>
<comment type="caution">
    <text evidence="1">The sequence shown here is derived from an EMBL/GenBank/DDBJ whole genome shotgun (WGS) entry which is preliminary data.</text>
</comment>
<dbReference type="EMBL" id="CM042050">
    <property type="protein sequence ID" value="KAI3736071.1"/>
    <property type="molecule type" value="Genomic_DNA"/>
</dbReference>
<keyword evidence="2" id="KW-1185">Reference proteome</keyword>
<reference evidence="2" key="1">
    <citation type="journal article" date="2022" name="Mol. Ecol. Resour.">
        <title>The genomes of chicory, endive, great burdock and yacon provide insights into Asteraceae palaeo-polyploidization history and plant inulin production.</title>
        <authorList>
            <person name="Fan W."/>
            <person name="Wang S."/>
            <person name="Wang H."/>
            <person name="Wang A."/>
            <person name="Jiang F."/>
            <person name="Liu H."/>
            <person name="Zhao H."/>
            <person name="Xu D."/>
            <person name="Zhang Y."/>
        </authorList>
    </citation>
    <scope>NUCLEOTIDE SEQUENCE [LARGE SCALE GENOMIC DNA]</scope>
    <source>
        <strain evidence="2">cv. Niubang</strain>
    </source>
</reference>
<organism evidence="1 2">
    <name type="scientific">Arctium lappa</name>
    <name type="common">Greater burdock</name>
    <name type="synonym">Lappa major</name>
    <dbReference type="NCBI Taxonomy" id="4217"/>
    <lineage>
        <taxon>Eukaryota</taxon>
        <taxon>Viridiplantae</taxon>
        <taxon>Streptophyta</taxon>
        <taxon>Embryophyta</taxon>
        <taxon>Tracheophyta</taxon>
        <taxon>Spermatophyta</taxon>
        <taxon>Magnoliopsida</taxon>
        <taxon>eudicotyledons</taxon>
        <taxon>Gunneridae</taxon>
        <taxon>Pentapetalae</taxon>
        <taxon>asterids</taxon>
        <taxon>campanulids</taxon>
        <taxon>Asterales</taxon>
        <taxon>Asteraceae</taxon>
        <taxon>Carduoideae</taxon>
        <taxon>Cardueae</taxon>
        <taxon>Arctiinae</taxon>
        <taxon>Arctium</taxon>
    </lineage>
</organism>
<dbReference type="Proteomes" id="UP001055879">
    <property type="component" value="Linkage Group LG04"/>
</dbReference>
<evidence type="ECO:0000313" key="2">
    <source>
        <dbReference type="Proteomes" id="UP001055879"/>
    </source>
</evidence>
<evidence type="ECO:0000313" key="1">
    <source>
        <dbReference type="EMBL" id="KAI3736071.1"/>
    </source>
</evidence>
<accession>A0ACB9CPB8</accession>